<comment type="caution">
    <text evidence="1">The sequence shown here is derived from an EMBL/GenBank/DDBJ whole genome shotgun (WGS) entry which is preliminary data.</text>
</comment>
<sequence length="309" mass="36178">ENRAREAKLDRKNELRERKGLRRAYFKNGLIHLKNQEFDQALKLYKETTNRLNRIKKYNIAGVSLAVASLILMKEEKFKEIKQLLVETKKSLSGMAKLFSETFAVTLLEYIIGLKNIQDDLNFKEALGYFEVLPLFEEELILLYEIKGEEYQKEETPEKTVEMYAKQRDVEKHIKKLAESIEKELHHVKKREAIQNQYWRLILDDISKGKMINASISYLETVPKLIKEGYTRLAAVSLILGSIILLNEKDLKIAKETFEKHVEENKSDLESLPEIQIMKYFFPAVRKNEKSVVKLIINSLVEKLVLFEP</sequence>
<accession>X1CL06</accession>
<feature type="non-terminal residue" evidence="1">
    <location>
        <position position="1"/>
    </location>
</feature>
<feature type="non-terminal residue" evidence="1">
    <location>
        <position position="309"/>
    </location>
</feature>
<organism evidence="1">
    <name type="scientific">marine sediment metagenome</name>
    <dbReference type="NCBI Taxonomy" id="412755"/>
    <lineage>
        <taxon>unclassified sequences</taxon>
        <taxon>metagenomes</taxon>
        <taxon>ecological metagenomes</taxon>
    </lineage>
</organism>
<dbReference type="EMBL" id="BART01015470">
    <property type="protein sequence ID" value="GAG84896.1"/>
    <property type="molecule type" value="Genomic_DNA"/>
</dbReference>
<gene>
    <name evidence="1" type="ORF">S01H4_30029</name>
</gene>
<reference evidence="1" key="1">
    <citation type="journal article" date="2014" name="Front. Microbiol.">
        <title>High frequency of phylogenetically diverse reductive dehalogenase-homologous genes in deep subseafloor sedimentary metagenomes.</title>
        <authorList>
            <person name="Kawai M."/>
            <person name="Futagami T."/>
            <person name="Toyoda A."/>
            <person name="Takaki Y."/>
            <person name="Nishi S."/>
            <person name="Hori S."/>
            <person name="Arai W."/>
            <person name="Tsubouchi T."/>
            <person name="Morono Y."/>
            <person name="Uchiyama I."/>
            <person name="Ito T."/>
            <person name="Fujiyama A."/>
            <person name="Inagaki F."/>
            <person name="Takami H."/>
        </authorList>
    </citation>
    <scope>NUCLEOTIDE SEQUENCE</scope>
    <source>
        <strain evidence="1">Expedition CK06-06</strain>
    </source>
</reference>
<evidence type="ECO:0000313" key="1">
    <source>
        <dbReference type="EMBL" id="GAG84896.1"/>
    </source>
</evidence>
<proteinExistence type="predicted"/>
<dbReference type="AlphaFoldDB" id="X1CL06"/>
<protein>
    <submittedName>
        <fullName evidence="1">Uncharacterized protein</fullName>
    </submittedName>
</protein>
<name>X1CL06_9ZZZZ</name>